<comment type="caution">
    <text evidence="1">The sequence shown here is derived from an EMBL/GenBank/DDBJ whole genome shotgun (WGS) entry which is preliminary data.</text>
</comment>
<protein>
    <submittedName>
        <fullName evidence="1">Uncharacterized protein</fullName>
    </submittedName>
</protein>
<dbReference type="STRING" id="1140003.OMY_01168"/>
<name>S0NQM8_9ENTE</name>
<sequence>MSLSFPNEHQKTLERAKDAFTTQNYQACLQALYQLVPESLGETEQKMIVSCQLALGEYEAALTYMKKHPELLTTKEMYANYLQALCMTYRFLDAWFVSCALDDVSLQQKVLEMENAYLQFHPEQKIKKERELLDLSQGKRQTKNWLAFLDGLTSQQAKALLPALLVYQTQTQAQLKSKAAELLVKLNETRHLDVTHPLTMKVHRVAFSELTTLEQSEQLQALDQTSLILATQPQVLAATVTEIRAHWAYLYPFLPEVTQVKQWIDVYALDYKILETHPKETQTASAKNIQEIKEMIRLKFSLFS</sequence>
<gene>
    <name evidence="1" type="ORF">I573_01512</name>
</gene>
<proteinExistence type="predicted"/>
<evidence type="ECO:0000313" key="2">
    <source>
        <dbReference type="Proteomes" id="UP000015961"/>
    </source>
</evidence>
<dbReference type="AlphaFoldDB" id="S0NQM8"/>
<dbReference type="EMBL" id="ASWO01000005">
    <property type="protein sequence ID" value="EOT83787.1"/>
    <property type="molecule type" value="Genomic_DNA"/>
</dbReference>
<dbReference type="PATRIC" id="fig|1140003.3.peg.1125"/>
<keyword evidence="2" id="KW-1185">Reference proteome</keyword>
<dbReference type="Proteomes" id="UP000015961">
    <property type="component" value="Unassembled WGS sequence"/>
</dbReference>
<dbReference type="OrthoDB" id="2183052at2"/>
<dbReference type="RefSeq" id="WP_016185620.1">
    <property type="nucleotide sequence ID" value="NZ_ASWO01000005.1"/>
</dbReference>
<organism evidence="1 2">
    <name type="scientific">Enterococcus sulfureus ATCC 49903</name>
    <dbReference type="NCBI Taxonomy" id="1140003"/>
    <lineage>
        <taxon>Bacteria</taxon>
        <taxon>Bacillati</taxon>
        <taxon>Bacillota</taxon>
        <taxon>Bacilli</taxon>
        <taxon>Lactobacillales</taxon>
        <taxon>Enterococcaceae</taxon>
        <taxon>Enterococcus</taxon>
    </lineage>
</organism>
<evidence type="ECO:0000313" key="1">
    <source>
        <dbReference type="EMBL" id="EOT83787.1"/>
    </source>
</evidence>
<accession>S0NQM8</accession>
<reference evidence="1 2" key="1">
    <citation type="submission" date="2013-03" db="EMBL/GenBank/DDBJ databases">
        <title>The Genome Sequence of Enterococcus sulfureus ATCC_49903 (PacBio/Illumina hybrid assembly).</title>
        <authorList>
            <consortium name="The Broad Institute Genomics Platform"/>
            <consortium name="The Broad Institute Genome Sequencing Center for Infectious Disease"/>
            <person name="Earl A."/>
            <person name="Russ C."/>
            <person name="Gilmore M."/>
            <person name="Surin D."/>
            <person name="Walker B."/>
            <person name="Young S."/>
            <person name="Zeng Q."/>
            <person name="Gargeya S."/>
            <person name="Fitzgerald M."/>
            <person name="Haas B."/>
            <person name="Abouelleil A."/>
            <person name="Allen A.W."/>
            <person name="Alvarado L."/>
            <person name="Arachchi H.M."/>
            <person name="Berlin A.M."/>
            <person name="Chapman S.B."/>
            <person name="Gainer-Dewar J."/>
            <person name="Goldberg J."/>
            <person name="Griggs A."/>
            <person name="Gujja S."/>
            <person name="Hansen M."/>
            <person name="Howarth C."/>
            <person name="Imamovic A."/>
            <person name="Ireland A."/>
            <person name="Larimer J."/>
            <person name="McCowan C."/>
            <person name="Murphy C."/>
            <person name="Pearson M."/>
            <person name="Poon T.W."/>
            <person name="Priest M."/>
            <person name="Roberts A."/>
            <person name="Saif S."/>
            <person name="Shea T."/>
            <person name="Sisk P."/>
            <person name="Sykes S."/>
            <person name="Wortman J."/>
            <person name="Nusbaum C."/>
            <person name="Birren B."/>
        </authorList>
    </citation>
    <scope>NUCLEOTIDE SEQUENCE [LARGE SCALE GENOMIC DNA]</scope>
    <source>
        <strain evidence="1 2">ATCC 49903</strain>
    </source>
</reference>